<dbReference type="SUPFAM" id="SSF57845">
    <property type="entry name" value="B-box zinc-binding domain"/>
    <property type="match status" value="1"/>
</dbReference>
<accession>A0A6J8ADP4</accession>
<keyword evidence="3" id="KW-0808">Transferase</keyword>
<evidence type="ECO:0000313" key="4">
    <source>
        <dbReference type="Proteomes" id="UP000507470"/>
    </source>
</evidence>
<evidence type="ECO:0000313" key="3">
    <source>
        <dbReference type="EMBL" id="CAC5365263.1"/>
    </source>
</evidence>
<dbReference type="GO" id="GO:0061630">
    <property type="term" value="F:ubiquitin protein ligase activity"/>
    <property type="evidence" value="ECO:0007669"/>
    <property type="project" value="UniProtKB-EC"/>
</dbReference>
<sequence>MASTILMCDPCSRHNKSSNGIKYCTDCEDSLCTECTSMHCAVQRISLHHLVDVSVIAGNAFNIKKNCIEHEDISYEFYCSDHNCLVCQICIDNNHRNCGKIQTIDIPAKGCRSSLMLEDVTKDIASLLKSTKELVEESQKNKTRVGQIKAKVLKEIAKFRHDINDHIDQLERKLSSEVDIIDKKICKKVGNALCEANERQNFVENVWQQVDFYTKHGSESQLFILLNTLKSDISRQAQGLQNLIPILESNNISFEPSDMIAVIKSLGSVKEISTPSAVTSKHYGQVQAPIEDNRQKMSTQFGFEKKVNIPSGRITGMAITNDNRLILCNDITDENNISAWTETGQHLQSLTIPGRRVFAIAILPGTDEAIITLPGDGLIQFININSFTEGKEIQLSVVSPHGIAVIRDNLIVGSKDGKVSFIDRTSGKCQKTLKVCKGVLTALVPDVGDQEDERLYCCEHNGGNAVICLKLDGTRIFSCVLKEPVALALDSKGYAYVTEYNCHNLHRLSSNGEVEDILLKEADGLHCPLAVVFNKTYSKMYISNFGSNSNFIIFNCN</sequence>
<dbReference type="Proteomes" id="UP000507470">
    <property type="component" value="Unassembled WGS sequence"/>
</dbReference>
<protein>
    <submittedName>
        <fullName evidence="3">TRIM18</fullName>
        <ecNumber evidence="3">2.3.2.27</ecNumber>
    </submittedName>
</protein>
<dbReference type="InterPro" id="IPR000315">
    <property type="entry name" value="Znf_B-box"/>
</dbReference>
<gene>
    <name evidence="3" type="ORF">MCOR_6006</name>
</gene>
<dbReference type="PANTHER" id="PTHR25462:SF300">
    <property type="entry name" value="RING-TYPE DOMAIN-CONTAINING PROTEIN"/>
    <property type="match status" value="1"/>
</dbReference>
<dbReference type="InterPro" id="IPR015943">
    <property type="entry name" value="WD40/YVTN_repeat-like_dom_sf"/>
</dbReference>
<dbReference type="Gene3D" id="2.130.10.10">
    <property type="entry name" value="YVTN repeat-like/Quinoprotein amine dehydrogenase"/>
    <property type="match status" value="1"/>
</dbReference>
<keyword evidence="1" id="KW-0479">Metal-binding</keyword>
<feature type="domain" description="B box-type" evidence="2">
    <location>
        <begin position="11"/>
        <end position="53"/>
    </location>
</feature>
<keyword evidence="4" id="KW-1185">Reference proteome</keyword>
<dbReference type="OrthoDB" id="6057010at2759"/>
<dbReference type="Gene3D" id="3.30.160.60">
    <property type="entry name" value="Classic Zinc Finger"/>
    <property type="match status" value="1"/>
</dbReference>
<dbReference type="EC" id="2.3.2.27" evidence="3"/>
<dbReference type="InterPro" id="IPR047153">
    <property type="entry name" value="TRIM45/56/19-like"/>
</dbReference>
<dbReference type="PROSITE" id="PS50119">
    <property type="entry name" value="ZF_BBOX"/>
    <property type="match status" value="1"/>
</dbReference>
<name>A0A6J8ADP4_MYTCO</name>
<evidence type="ECO:0000256" key="1">
    <source>
        <dbReference type="PROSITE-ProRule" id="PRU00024"/>
    </source>
</evidence>
<keyword evidence="1" id="KW-0863">Zinc-finger</keyword>
<dbReference type="AlphaFoldDB" id="A0A6J8ADP4"/>
<reference evidence="3 4" key="1">
    <citation type="submission" date="2020-06" db="EMBL/GenBank/DDBJ databases">
        <authorList>
            <person name="Li R."/>
            <person name="Bekaert M."/>
        </authorList>
    </citation>
    <scope>NUCLEOTIDE SEQUENCE [LARGE SCALE GENOMIC DNA]</scope>
    <source>
        <strain evidence="4">wild</strain>
    </source>
</reference>
<dbReference type="GO" id="GO:0008270">
    <property type="term" value="F:zinc ion binding"/>
    <property type="evidence" value="ECO:0007669"/>
    <property type="project" value="UniProtKB-KW"/>
</dbReference>
<dbReference type="EMBL" id="CACVKT020001112">
    <property type="protein sequence ID" value="CAC5365263.1"/>
    <property type="molecule type" value="Genomic_DNA"/>
</dbReference>
<proteinExistence type="predicted"/>
<dbReference type="CDD" id="cd19756">
    <property type="entry name" value="Bbox2"/>
    <property type="match status" value="1"/>
</dbReference>
<keyword evidence="1" id="KW-0862">Zinc</keyword>
<organism evidence="3 4">
    <name type="scientific">Mytilus coruscus</name>
    <name type="common">Sea mussel</name>
    <dbReference type="NCBI Taxonomy" id="42192"/>
    <lineage>
        <taxon>Eukaryota</taxon>
        <taxon>Metazoa</taxon>
        <taxon>Spiralia</taxon>
        <taxon>Lophotrochozoa</taxon>
        <taxon>Mollusca</taxon>
        <taxon>Bivalvia</taxon>
        <taxon>Autobranchia</taxon>
        <taxon>Pteriomorphia</taxon>
        <taxon>Mytilida</taxon>
        <taxon>Mytiloidea</taxon>
        <taxon>Mytilidae</taxon>
        <taxon>Mytilinae</taxon>
        <taxon>Mytilus</taxon>
    </lineage>
</organism>
<keyword evidence="3" id="KW-0012">Acyltransferase</keyword>
<dbReference type="PANTHER" id="PTHR25462">
    <property type="entry name" value="BONUS, ISOFORM C-RELATED"/>
    <property type="match status" value="1"/>
</dbReference>
<dbReference type="SUPFAM" id="SSF63829">
    <property type="entry name" value="Calcium-dependent phosphotriesterase"/>
    <property type="match status" value="1"/>
</dbReference>
<evidence type="ECO:0000259" key="2">
    <source>
        <dbReference type="PROSITE" id="PS50119"/>
    </source>
</evidence>